<feature type="transmembrane region" description="Helical" evidence="1">
    <location>
        <begin position="30"/>
        <end position="50"/>
    </location>
</feature>
<feature type="transmembrane region" description="Helical" evidence="1">
    <location>
        <begin position="116"/>
        <end position="138"/>
    </location>
</feature>
<feature type="transmembrane region" description="Helical" evidence="1">
    <location>
        <begin position="158"/>
        <end position="179"/>
    </location>
</feature>
<dbReference type="Proteomes" id="UP000243524">
    <property type="component" value="Unassembled WGS sequence"/>
</dbReference>
<accession>A0A2I0QU51</accession>
<sequence length="224" mass="26593">MTYRNRLFSLFTSMDDEIFRIQKAEQIEKMWRVPLLLIVATVVLYIWMSYLGMGTNIVSPNITAFSVQEFEASKFWFIAGRGLFAILLAILILFLSSFWFYIWMDVGYRKLIIMQQVVLLVMLLERVLWIPLALYIGLDWYVSPWSFGIIASYFTSMEWVIVFFGTITLFQVWIIWFQIKFLSKVTTMKMYLIWIVVMMLHLFGWVCVTLISYFDGILINGWFG</sequence>
<dbReference type="OrthoDB" id="2455856at2"/>
<evidence type="ECO:0000313" key="2">
    <source>
        <dbReference type="EMBL" id="PKR77839.1"/>
    </source>
</evidence>
<keyword evidence="1" id="KW-0812">Transmembrane</keyword>
<dbReference type="RefSeq" id="WP_101331447.1">
    <property type="nucleotide sequence ID" value="NZ_PJNH01000002.1"/>
</dbReference>
<organism evidence="2 3">
    <name type="scientific">Halalkalibacillus sediminis</name>
    <dbReference type="NCBI Taxonomy" id="2018042"/>
    <lineage>
        <taxon>Bacteria</taxon>
        <taxon>Bacillati</taxon>
        <taxon>Bacillota</taxon>
        <taxon>Bacilli</taxon>
        <taxon>Bacillales</taxon>
        <taxon>Bacillaceae</taxon>
        <taxon>Halalkalibacillus</taxon>
    </lineage>
</organism>
<keyword evidence="3" id="KW-1185">Reference proteome</keyword>
<gene>
    <name evidence="2" type="ORF">CEY16_07880</name>
</gene>
<evidence type="ECO:0008006" key="4">
    <source>
        <dbReference type="Google" id="ProtNLM"/>
    </source>
</evidence>
<protein>
    <recommendedName>
        <fullName evidence="4">Yip1 domain-containing protein</fullName>
    </recommendedName>
</protein>
<dbReference type="AlphaFoldDB" id="A0A2I0QU51"/>
<feature type="transmembrane region" description="Helical" evidence="1">
    <location>
        <begin position="191"/>
        <end position="214"/>
    </location>
</feature>
<proteinExistence type="predicted"/>
<keyword evidence="1" id="KW-0472">Membrane</keyword>
<feature type="transmembrane region" description="Helical" evidence="1">
    <location>
        <begin position="83"/>
        <end position="104"/>
    </location>
</feature>
<comment type="caution">
    <text evidence="2">The sequence shown here is derived from an EMBL/GenBank/DDBJ whole genome shotgun (WGS) entry which is preliminary data.</text>
</comment>
<keyword evidence="1" id="KW-1133">Transmembrane helix</keyword>
<name>A0A2I0QU51_9BACI</name>
<reference evidence="2 3" key="1">
    <citation type="submission" date="2017-06" db="EMBL/GenBank/DDBJ databases">
        <title>the draft geome sequence of Illustriluteabacillus marina B3227.</title>
        <authorList>
            <person name="He R.-H."/>
            <person name="Du Z.-J."/>
        </authorList>
    </citation>
    <scope>NUCLEOTIDE SEQUENCE [LARGE SCALE GENOMIC DNA]</scope>
    <source>
        <strain evidence="2 3">B3227</strain>
    </source>
</reference>
<dbReference type="EMBL" id="PJNH01000002">
    <property type="protein sequence ID" value="PKR77839.1"/>
    <property type="molecule type" value="Genomic_DNA"/>
</dbReference>
<evidence type="ECO:0000313" key="3">
    <source>
        <dbReference type="Proteomes" id="UP000243524"/>
    </source>
</evidence>
<evidence type="ECO:0000256" key="1">
    <source>
        <dbReference type="SAM" id="Phobius"/>
    </source>
</evidence>